<dbReference type="InterPro" id="IPR050066">
    <property type="entry name" value="UvrABC_protein_C"/>
</dbReference>
<dbReference type="InterPro" id="IPR047296">
    <property type="entry name" value="GIY-YIG_UvrC_Cho"/>
</dbReference>
<evidence type="ECO:0000256" key="2">
    <source>
        <dbReference type="SAM" id="MobiDB-lite"/>
    </source>
</evidence>
<feature type="compositionally biased region" description="Pro residues" evidence="2">
    <location>
        <begin position="1"/>
        <end position="10"/>
    </location>
</feature>
<dbReference type="SUPFAM" id="SSF82771">
    <property type="entry name" value="GIY-YIG endonuclease"/>
    <property type="match status" value="1"/>
</dbReference>
<feature type="region of interest" description="Disordered" evidence="2">
    <location>
        <begin position="624"/>
        <end position="669"/>
    </location>
</feature>
<proteinExistence type="predicted"/>
<dbReference type="NCBIfam" id="NF005905">
    <property type="entry name" value="PRK07883.1-3"/>
    <property type="match status" value="1"/>
</dbReference>
<feature type="region of interest" description="Disordered" evidence="2">
    <location>
        <begin position="1"/>
        <end position="23"/>
    </location>
</feature>
<evidence type="ECO:0000259" key="3">
    <source>
        <dbReference type="PROSITE" id="PS50164"/>
    </source>
</evidence>
<keyword evidence="1" id="KW-0378">Hydrolase</keyword>
<dbReference type="Proteomes" id="UP000321534">
    <property type="component" value="Unassembled WGS sequence"/>
</dbReference>
<organism evidence="4 5">
    <name type="scientific">Terrabacter aerolatus</name>
    <dbReference type="NCBI Taxonomy" id="422442"/>
    <lineage>
        <taxon>Bacteria</taxon>
        <taxon>Bacillati</taxon>
        <taxon>Actinomycetota</taxon>
        <taxon>Actinomycetes</taxon>
        <taxon>Micrococcales</taxon>
        <taxon>Intrasporangiaceae</taxon>
        <taxon>Terrabacter</taxon>
    </lineage>
</organism>
<evidence type="ECO:0000256" key="1">
    <source>
        <dbReference type="ARBA" id="ARBA00022839"/>
    </source>
</evidence>
<dbReference type="InterPro" id="IPR036397">
    <property type="entry name" value="RNaseH_sf"/>
</dbReference>
<feature type="compositionally biased region" description="Gly residues" evidence="2">
    <location>
        <begin position="640"/>
        <end position="661"/>
    </location>
</feature>
<dbReference type="GO" id="GO:0003887">
    <property type="term" value="F:DNA-directed DNA polymerase activity"/>
    <property type="evidence" value="ECO:0007669"/>
    <property type="project" value="InterPro"/>
</dbReference>
<dbReference type="FunFam" id="3.30.420.10:FF:000045">
    <property type="entry name" value="3'-5' exonuclease DinG"/>
    <property type="match status" value="1"/>
</dbReference>
<keyword evidence="1" id="KW-0269">Exonuclease</keyword>
<dbReference type="GO" id="GO:0006260">
    <property type="term" value="P:DNA replication"/>
    <property type="evidence" value="ECO:0007669"/>
    <property type="project" value="InterPro"/>
</dbReference>
<keyword evidence="1" id="KW-0540">Nuclease</keyword>
<comment type="caution">
    <text evidence="4">The sequence shown here is derived from an EMBL/GenBank/DDBJ whole genome shotgun (WGS) entry which is preliminary data.</text>
</comment>
<keyword evidence="5" id="KW-1185">Reference proteome</keyword>
<dbReference type="InterPro" id="IPR035901">
    <property type="entry name" value="GIY-YIG_endonuc_sf"/>
</dbReference>
<feature type="compositionally biased region" description="Low complexity" evidence="2">
    <location>
        <begin position="11"/>
        <end position="22"/>
    </location>
</feature>
<dbReference type="InterPro" id="IPR000305">
    <property type="entry name" value="GIY-YIG_endonuc"/>
</dbReference>
<dbReference type="Gene3D" id="3.40.1440.10">
    <property type="entry name" value="GIY-YIG endonuclease"/>
    <property type="match status" value="1"/>
</dbReference>
<dbReference type="CDD" id="cd06127">
    <property type="entry name" value="DEDDh"/>
    <property type="match status" value="1"/>
</dbReference>
<dbReference type="InterPro" id="IPR013520">
    <property type="entry name" value="Ribonucl_H"/>
</dbReference>
<name>A0A512CYN0_9MICO</name>
<dbReference type="CDD" id="cd10434">
    <property type="entry name" value="GIY-YIG_UvrC_Cho"/>
    <property type="match status" value="1"/>
</dbReference>
<dbReference type="Gene3D" id="3.30.420.10">
    <property type="entry name" value="Ribonuclease H-like superfamily/Ribonuclease H"/>
    <property type="match status" value="1"/>
</dbReference>
<dbReference type="InterPro" id="IPR012337">
    <property type="entry name" value="RNaseH-like_sf"/>
</dbReference>
<dbReference type="PANTHER" id="PTHR30562">
    <property type="entry name" value="UVRC/OXIDOREDUCTASE"/>
    <property type="match status" value="1"/>
</dbReference>
<dbReference type="Pfam" id="PF00929">
    <property type="entry name" value="RNase_T"/>
    <property type="match status" value="1"/>
</dbReference>
<evidence type="ECO:0000313" key="4">
    <source>
        <dbReference type="EMBL" id="GEO29319.1"/>
    </source>
</evidence>
<dbReference type="NCBIfam" id="TIGR00573">
    <property type="entry name" value="dnaq"/>
    <property type="match status" value="1"/>
</dbReference>
<dbReference type="Pfam" id="PF01541">
    <property type="entry name" value="GIY-YIG"/>
    <property type="match status" value="1"/>
</dbReference>
<protein>
    <submittedName>
        <fullName evidence="4">DNA polymerase III subunit epsilon</fullName>
    </submittedName>
</protein>
<sequence>MPPPTVPPPDAADATGPAPGIPSALAAERMPDRGTTSAPSRAFAALSAARHSVGVMQAIQSTFDDLGTPLAGVTFVVVDLETTGGTPAQCGITEIGAVKVRGGEVLGEFQTLVNPSEPIPAFISVLTGITDTMVRDAPRIDSALPAFLEFAAGSVLVAHNAGFDIGFLKAAAARTGAGWPGFPVLDTLQLARQLVVRDESPNHRLSSLAQVFGSPTTPDHRALHDARATVDVLHGLIERVGNLGVHTLEELSSYSSRVTPSQRRKRFLADPLPSAPGVYLFKDGSDRVLYVGTSRDIRTRVRSYFTASEQRSRMAEMVRLAHVVHPVVCQTSLEAQVRELRLIDEHKPRFNRRSKNARKLVWVKLTQERFPRLSIVKQVKDDAAHHIGPFRSRVTAQSAIDAVHEVVPLRQCTGRLTGHGTACALADMGRCGAPCTGAQSEDDYAVVVAECQAIFTGDARPGAELLRSRLEELASQERFEDAARVRDRFLQLVRGAARAQRLAPLVRSPEIVAARRSDVGGWELVSIRHGRLAGTAVSPRGADPMPFVRSLQATAEVVPAPTPERPSALTEETEILLRWLEAPGVRIVELDGSWTCPVGGAGSVRSELEPAVASAHDVIGFDHDVPSPAGRAGAAVGTPAGVGPGRHGGRPGTGRRGGGLRRTGEPRLG</sequence>
<dbReference type="PANTHER" id="PTHR30562:SF1">
    <property type="entry name" value="UVRABC SYSTEM PROTEIN C"/>
    <property type="match status" value="1"/>
</dbReference>
<dbReference type="GO" id="GO:0009380">
    <property type="term" value="C:excinuclease repair complex"/>
    <property type="evidence" value="ECO:0007669"/>
    <property type="project" value="TreeGrafter"/>
</dbReference>
<dbReference type="GO" id="GO:0006289">
    <property type="term" value="P:nucleotide-excision repair"/>
    <property type="evidence" value="ECO:0007669"/>
    <property type="project" value="InterPro"/>
</dbReference>
<feature type="domain" description="GIY-YIG" evidence="3">
    <location>
        <begin position="274"/>
        <end position="352"/>
    </location>
</feature>
<dbReference type="GO" id="GO:0004527">
    <property type="term" value="F:exonuclease activity"/>
    <property type="evidence" value="ECO:0007669"/>
    <property type="project" value="UniProtKB-KW"/>
</dbReference>
<reference evidence="4 5" key="1">
    <citation type="submission" date="2019-07" db="EMBL/GenBank/DDBJ databases">
        <title>Whole genome shotgun sequence of Terrabacter aerolatus NBRC 106305.</title>
        <authorList>
            <person name="Hosoyama A."/>
            <person name="Uohara A."/>
            <person name="Ohji S."/>
            <person name="Ichikawa N."/>
        </authorList>
    </citation>
    <scope>NUCLEOTIDE SEQUENCE [LARGE SCALE GENOMIC DNA]</scope>
    <source>
        <strain evidence="4 5">NBRC 106305</strain>
    </source>
</reference>
<dbReference type="InterPro" id="IPR006054">
    <property type="entry name" value="DnaQ"/>
</dbReference>
<dbReference type="GO" id="GO:0003677">
    <property type="term" value="F:DNA binding"/>
    <property type="evidence" value="ECO:0007669"/>
    <property type="project" value="InterPro"/>
</dbReference>
<feature type="compositionally biased region" description="Low complexity" evidence="2">
    <location>
        <begin position="628"/>
        <end position="639"/>
    </location>
</feature>
<dbReference type="SUPFAM" id="SSF53098">
    <property type="entry name" value="Ribonuclease H-like"/>
    <property type="match status" value="1"/>
</dbReference>
<dbReference type="AlphaFoldDB" id="A0A512CYN0"/>
<dbReference type="SMART" id="SM00465">
    <property type="entry name" value="GIYc"/>
    <property type="match status" value="1"/>
</dbReference>
<accession>A0A512CYN0</accession>
<dbReference type="PROSITE" id="PS50164">
    <property type="entry name" value="GIY_YIG"/>
    <property type="match status" value="1"/>
</dbReference>
<dbReference type="NCBIfam" id="NF005907">
    <property type="entry name" value="PRK07883.1-5"/>
    <property type="match status" value="1"/>
</dbReference>
<evidence type="ECO:0000313" key="5">
    <source>
        <dbReference type="Proteomes" id="UP000321534"/>
    </source>
</evidence>
<dbReference type="SMART" id="SM00479">
    <property type="entry name" value="EXOIII"/>
    <property type="match status" value="1"/>
</dbReference>
<gene>
    <name evidence="4" type="primary">dnaQ</name>
    <name evidence="4" type="ORF">TAE01_11290</name>
</gene>
<dbReference type="EMBL" id="BJYX01000004">
    <property type="protein sequence ID" value="GEO29319.1"/>
    <property type="molecule type" value="Genomic_DNA"/>
</dbReference>